<dbReference type="InterPro" id="IPR037185">
    <property type="entry name" value="EmrE-like"/>
</dbReference>
<proteinExistence type="predicted"/>
<sequence>MIWFSRLPAQSRGILYMLISIIVFSSMDMTAKLLGERVDLSQVLWARYGGQLLLLVLVFALRLRRALVTQHPWLQLARGLMQLGAAACFFGALRTQGLAETTAVADLAPVLITLGAALFLGEKVGPRRMAGIGAALIGALIIIRPGAAVFSPTALWPLGTALCLAGYALATRYIGLKESPLTGLLYSGLICTAILSLIVPFRWVAPDGMAIALMAVIGCIGTLGQLMMIRAYAVAEASVIAPFSYVGLLAASGWGFVVFGTLPDRWTVLGALVIVAAGLYVWQRERKSGTAQPVPEEMGQP</sequence>
<feature type="transmembrane region" description="Helical" evidence="1">
    <location>
        <begin position="98"/>
        <end position="120"/>
    </location>
</feature>
<keyword evidence="1" id="KW-0472">Membrane</keyword>
<feature type="transmembrane region" description="Helical" evidence="1">
    <location>
        <begin position="183"/>
        <end position="203"/>
    </location>
</feature>
<dbReference type="STRING" id="576117.SAMN04488138_11813"/>
<feature type="transmembrane region" description="Helical" evidence="1">
    <location>
        <begin position="12"/>
        <end position="31"/>
    </location>
</feature>
<evidence type="ECO:0000256" key="1">
    <source>
        <dbReference type="SAM" id="Phobius"/>
    </source>
</evidence>
<dbReference type="RefSeq" id="WP_066601566.1">
    <property type="nucleotide sequence ID" value="NZ_FORY01000018.1"/>
</dbReference>
<name>A0A1I3VVJ1_9RHOB</name>
<reference evidence="3 4" key="1">
    <citation type="submission" date="2016-10" db="EMBL/GenBank/DDBJ databases">
        <authorList>
            <person name="de Groot N.N."/>
        </authorList>
    </citation>
    <scope>NUCLEOTIDE SEQUENCE [LARGE SCALE GENOMIC DNA]</scope>
    <source>
        <strain evidence="3 4">CGMCC 1.8891</strain>
    </source>
</reference>
<dbReference type="AlphaFoldDB" id="A0A1I3VVJ1"/>
<feature type="transmembrane region" description="Helical" evidence="1">
    <location>
        <begin position="239"/>
        <end position="259"/>
    </location>
</feature>
<feature type="transmembrane region" description="Helical" evidence="1">
    <location>
        <begin position="43"/>
        <end position="61"/>
    </location>
</feature>
<dbReference type="GeneID" id="98666594"/>
<feature type="transmembrane region" description="Helical" evidence="1">
    <location>
        <begin position="156"/>
        <end position="176"/>
    </location>
</feature>
<organism evidence="3 4">
    <name type="scientific">Celeribacter halophilus</name>
    <dbReference type="NCBI Taxonomy" id="576117"/>
    <lineage>
        <taxon>Bacteria</taxon>
        <taxon>Pseudomonadati</taxon>
        <taxon>Pseudomonadota</taxon>
        <taxon>Alphaproteobacteria</taxon>
        <taxon>Rhodobacterales</taxon>
        <taxon>Roseobacteraceae</taxon>
        <taxon>Celeribacter</taxon>
    </lineage>
</organism>
<feature type="transmembrane region" description="Helical" evidence="1">
    <location>
        <begin position="209"/>
        <end position="227"/>
    </location>
</feature>
<dbReference type="GO" id="GO:0016020">
    <property type="term" value="C:membrane"/>
    <property type="evidence" value="ECO:0007669"/>
    <property type="project" value="InterPro"/>
</dbReference>
<evidence type="ECO:0000313" key="3">
    <source>
        <dbReference type="EMBL" id="SFJ99212.1"/>
    </source>
</evidence>
<dbReference type="SUPFAM" id="SSF103481">
    <property type="entry name" value="Multidrug resistance efflux transporter EmrE"/>
    <property type="match status" value="2"/>
</dbReference>
<dbReference type="Proteomes" id="UP000183299">
    <property type="component" value="Unassembled WGS sequence"/>
</dbReference>
<feature type="transmembrane region" description="Helical" evidence="1">
    <location>
        <begin position="132"/>
        <end position="150"/>
    </location>
</feature>
<dbReference type="PANTHER" id="PTHR22911:SF103">
    <property type="entry name" value="BLR2811 PROTEIN"/>
    <property type="match status" value="1"/>
</dbReference>
<dbReference type="EMBL" id="FORY01000018">
    <property type="protein sequence ID" value="SFJ99212.1"/>
    <property type="molecule type" value="Genomic_DNA"/>
</dbReference>
<dbReference type="InterPro" id="IPR000620">
    <property type="entry name" value="EamA_dom"/>
</dbReference>
<gene>
    <name evidence="3" type="ORF">SAMN04488138_11813</name>
</gene>
<keyword evidence="1" id="KW-0812">Transmembrane</keyword>
<feature type="transmembrane region" description="Helical" evidence="1">
    <location>
        <begin position="265"/>
        <end position="282"/>
    </location>
</feature>
<protein>
    <submittedName>
        <fullName evidence="3">Permease of the drug/metabolite transporter (DMT) superfamily</fullName>
    </submittedName>
</protein>
<evidence type="ECO:0000313" key="4">
    <source>
        <dbReference type="Proteomes" id="UP000183299"/>
    </source>
</evidence>
<keyword evidence="4" id="KW-1185">Reference proteome</keyword>
<dbReference type="OrthoDB" id="9807937at2"/>
<dbReference type="Gene3D" id="1.10.3730.20">
    <property type="match status" value="1"/>
</dbReference>
<evidence type="ECO:0000259" key="2">
    <source>
        <dbReference type="Pfam" id="PF00892"/>
    </source>
</evidence>
<feature type="transmembrane region" description="Helical" evidence="1">
    <location>
        <begin position="73"/>
        <end position="92"/>
    </location>
</feature>
<accession>A0A1I3VVJ1</accession>
<feature type="domain" description="EamA" evidence="2">
    <location>
        <begin position="12"/>
        <end position="143"/>
    </location>
</feature>
<keyword evidence="1" id="KW-1133">Transmembrane helix</keyword>
<dbReference type="Pfam" id="PF00892">
    <property type="entry name" value="EamA"/>
    <property type="match status" value="1"/>
</dbReference>
<dbReference type="PANTHER" id="PTHR22911">
    <property type="entry name" value="ACYL-MALONYL CONDENSING ENZYME-RELATED"/>
    <property type="match status" value="1"/>
</dbReference>